<evidence type="ECO:0000256" key="5">
    <source>
        <dbReference type="SAM" id="MobiDB-lite"/>
    </source>
</evidence>
<feature type="region of interest" description="Disordered" evidence="5">
    <location>
        <begin position="592"/>
        <end position="632"/>
    </location>
</feature>
<dbReference type="PROSITE" id="PS50016">
    <property type="entry name" value="ZF_PHD_2"/>
    <property type="match status" value="1"/>
</dbReference>
<feature type="region of interest" description="Disordered" evidence="5">
    <location>
        <begin position="65"/>
        <end position="88"/>
    </location>
</feature>
<dbReference type="InParanoid" id="A0A409WBX6"/>
<feature type="domain" description="PHD-type" evidence="6">
    <location>
        <begin position="1106"/>
        <end position="1166"/>
    </location>
</feature>
<name>A0A409WBX6_9AGAR</name>
<keyword evidence="8" id="KW-1185">Reference proteome</keyword>
<evidence type="ECO:0000256" key="1">
    <source>
        <dbReference type="ARBA" id="ARBA00022723"/>
    </source>
</evidence>
<evidence type="ECO:0000256" key="4">
    <source>
        <dbReference type="PROSITE-ProRule" id="PRU00146"/>
    </source>
</evidence>
<keyword evidence="2 4" id="KW-0863">Zinc-finger</keyword>
<reference evidence="7 8" key="1">
    <citation type="journal article" date="2018" name="Evol. Lett.">
        <title>Horizontal gene cluster transfer increased hallucinogenic mushroom diversity.</title>
        <authorList>
            <person name="Reynolds H.T."/>
            <person name="Vijayakumar V."/>
            <person name="Gluck-Thaler E."/>
            <person name="Korotkin H.B."/>
            <person name="Matheny P.B."/>
            <person name="Slot J.C."/>
        </authorList>
    </citation>
    <scope>NUCLEOTIDE SEQUENCE [LARGE SCALE GENOMIC DNA]</scope>
    <source>
        <strain evidence="7 8">2629</strain>
    </source>
</reference>
<feature type="compositionally biased region" description="Acidic residues" evidence="5">
    <location>
        <begin position="1051"/>
        <end position="1061"/>
    </location>
</feature>
<dbReference type="Proteomes" id="UP000284842">
    <property type="component" value="Unassembled WGS sequence"/>
</dbReference>
<comment type="caution">
    <text evidence="7">The sequence shown here is derived from an EMBL/GenBank/DDBJ whole genome shotgun (WGS) entry which is preliminary data.</text>
</comment>
<dbReference type="InterPro" id="IPR019787">
    <property type="entry name" value="Znf_PHD-finger"/>
</dbReference>
<organism evidence="7 8">
    <name type="scientific">Panaeolus cyanescens</name>
    <dbReference type="NCBI Taxonomy" id="181874"/>
    <lineage>
        <taxon>Eukaryota</taxon>
        <taxon>Fungi</taxon>
        <taxon>Dikarya</taxon>
        <taxon>Basidiomycota</taxon>
        <taxon>Agaricomycotina</taxon>
        <taxon>Agaricomycetes</taxon>
        <taxon>Agaricomycetidae</taxon>
        <taxon>Agaricales</taxon>
        <taxon>Agaricineae</taxon>
        <taxon>Galeropsidaceae</taxon>
        <taxon>Panaeolus</taxon>
    </lineage>
</organism>
<dbReference type="SUPFAM" id="SSF57903">
    <property type="entry name" value="FYVE/PHD zinc finger"/>
    <property type="match status" value="1"/>
</dbReference>
<gene>
    <name evidence="7" type="ORF">CVT24_006700</name>
</gene>
<keyword evidence="3" id="KW-0862">Zinc</keyword>
<evidence type="ECO:0000313" key="7">
    <source>
        <dbReference type="EMBL" id="PPQ76027.1"/>
    </source>
</evidence>
<dbReference type="EMBL" id="NHTK01005616">
    <property type="protein sequence ID" value="PPQ76027.1"/>
    <property type="molecule type" value="Genomic_DNA"/>
</dbReference>
<dbReference type="InterPro" id="IPR011011">
    <property type="entry name" value="Znf_FYVE_PHD"/>
</dbReference>
<protein>
    <recommendedName>
        <fullName evidence="6">PHD-type domain-containing protein</fullName>
    </recommendedName>
</protein>
<evidence type="ECO:0000313" key="8">
    <source>
        <dbReference type="Proteomes" id="UP000284842"/>
    </source>
</evidence>
<evidence type="ECO:0000259" key="6">
    <source>
        <dbReference type="PROSITE" id="PS50016"/>
    </source>
</evidence>
<evidence type="ECO:0000256" key="2">
    <source>
        <dbReference type="ARBA" id="ARBA00022771"/>
    </source>
</evidence>
<dbReference type="InterPro" id="IPR013083">
    <property type="entry name" value="Znf_RING/FYVE/PHD"/>
</dbReference>
<accession>A0A409WBX6</accession>
<keyword evidence="1" id="KW-0479">Metal-binding</keyword>
<dbReference type="Gene3D" id="3.30.40.10">
    <property type="entry name" value="Zinc/RING finger domain, C3HC4 (zinc finger)"/>
    <property type="match status" value="1"/>
</dbReference>
<dbReference type="STRING" id="181874.A0A409WBX6"/>
<evidence type="ECO:0000256" key="3">
    <source>
        <dbReference type="ARBA" id="ARBA00022833"/>
    </source>
</evidence>
<dbReference type="OrthoDB" id="3056903at2759"/>
<dbReference type="GO" id="GO:0008270">
    <property type="term" value="F:zinc ion binding"/>
    <property type="evidence" value="ECO:0007669"/>
    <property type="project" value="UniProtKB-KW"/>
</dbReference>
<feature type="region of interest" description="Disordered" evidence="5">
    <location>
        <begin position="1495"/>
        <end position="1527"/>
    </location>
</feature>
<feature type="region of interest" description="Disordered" evidence="5">
    <location>
        <begin position="1038"/>
        <end position="1061"/>
    </location>
</feature>
<proteinExistence type="predicted"/>
<feature type="compositionally biased region" description="Basic and acidic residues" evidence="5">
    <location>
        <begin position="610"/>
        <end position="630"/>
    </location>
</feature>
<dbReference type="SMART" id="SM00249">
    <property type="entry name" value="PHD"/>
    <property type="match status" value="1"/>
</dbReference>
<feature type="compositionally biased region" description="Basic residues" evidence="5">
    <location>
        <begin position="1509"/>
        <end position="1527"/>
    </location>
</feature>
<sequence>MYNYNTKQNLIQDFFRYVLNYFKASNQEENPGAFSTRASNLIPVYSEAGQIIRYVETTAAAPFAPPAPPATASQLDVSSNDAPDASKWDGWPDGHFSRNYTPEELVQTGKLRFHWASVVNGGDRKGRTDSSSWESGKRSTRKCLGVIECVDPVCRIVVRPYTKGHEQQLEESCKCGSQLISKPCNVISVLHTWVGGIHYSNGGHHLHRRPTHILHLLPDQERRFQELVQSHPKSGPLQLVVGVPGLNGPGQSAAEISKVLLNAHRVSKERQKITNEVMPSADGFIAAFSRFENEHPSFVINSTIGQVTVISVQTEFMRSQLVKDLQLEGPINGMVNDAAHGWWREANSLLMVTSTYCLELHCWVPCLLSYTNGASTEHFTQHFLGVFQSIAHEIEKRKRQVADYHFAGVMDFSQAEHAGFISAFVLFWTARSEDTRTRQELQIAAERLLKGCREHFRAQVSRVARITGVVPLSEKDGFVKRAMALLDAPTSALFLDHASNLVKDFPKIKSWIDWWMRPSKSLPASTNAEESMHWKLYSACGRNHAFLEGMYSLYAVAIYYERLFLACLEGAPIRYGDLEPWKVVASAIGRTKKSRASSRTNETNKRKKNDGRPPDTAKELLKKPRKDRASTKAIDQAPILKAHAPLYEWNRNSCWIDTSLQLLYSAFMQHTDPTELLNSIMDCLSKSSALKVVFEHFKYRQHLNLEDQAGSDSLQSDRNKIRTLLKKRKVINTVTGYEPLMSWFFQLLHIEDKPSSFRAIAAFEIHSVEVHTCSGSSTTSGGHVQVSKQPYRGRVHQLTHSDYKKFQGSFDDYFQSLISLSRTPIIHPTCWRVKDGTPLCSGSCTSTGKLVVSMPLIYTFDIALDDADDTPSWNFPSSLKLDNGDADLVYEISGMGFVNISHSHFIARYKAEDGKTVLTYDDMAYSSSPIEEAGATVATHLSGSKRHLPKGFVPYQVLYTLRGGFHAQATLTRLRKTLIQQKYNLVILGEDLDTDTTIKYLDKSYVLMAMKNRTWLHNAFKSSTIEYISRRNRTQRARSPSIASVVSKDDPESEDSENSSMDIFDDSIDEAQMDASPIISRHSSPSESCKSLRASSNASLPLSSFDLNCLCGISGDGNLHYNSDAFGPAIQCDECKSWSHIACQRNGRASNLAPKDSFICDNCDPAFILPKRRASERKKIEARMGYKEPLELRLRAGRGALARVGSYFYPVRLIQKVQDGWYVRWWRGNEYPVGIRRPESDVSLVPNTDLLDSLWRDRYQRRQTQLGKWTHASEVATSEDILSDPKSIPYTQLTDTVLTPFKTTLVHLTLHNMSEINDSEVPAKKWLESTNQSLCDSIVPFVGHLSLVERAQIANWFDQHITAGDPKLRLSWLARLPIAHAYTIYIAHRLKTINPDVATGRSLAELMNHAWEVQMTGMPSKSIDTDVDRDCLHRLEEDMFEVSLRSEMAGYYQWGLDVGHHYDNWDPYQGLPESWNLGDHSFDEDLLEKGPDYVEYMEPIKTPQQANRPPKRRATHKPRKVLKRRKH</sequence>
<dbReference type="InterPro" id="IPR001965">
    <property type="entry name" value="Znf_PHD"/>
</dbReference>